<gene>
    <name evidence="1" type="ORF">GCM10011378_41280</name>
</gene>
<reference evidence="2" key="1">
    <citation type="journal article" date="2019" name="Int. J. Syst. Evol. Microbiol.">
        <title>The Global Catalogue of Microorganisms (GCM) 10K type strain sequencing project: providing services to taxonomists for standard genome sequencing and annotation.</title>
        <authorList>
            <consortium name="The Broad Institute Genomics Platform"/>
            <consortium name="The Broad Institute Genome Sequencing Center for Infectious Disease"/>
            <person name="Wu L."/>
            <person name="Ma J."/>
        </authorList>
    </citation>
    <scope>NUCLEOTIDE SEQUENCE [LARGE SCALE GENOMIC DNA]</scope>
    <source>
        <strain evidence="2">CGMCC 1.12990</strain>
    </source>
</reference>
<evidence type="ECO:0000313" key="1">
    <source>
        <dbReference type="EMBL" id="GGG61011.1"/>
    </source>
</evidence>
<proteinExistence type="predicted"/>
<sequence length="136" mass="14184">MNTTIKAPKVKVSAKSLLESSAFNNVSVWLLLYNGKEAGKIIWSIGAGGQWKCSVIVHHGAGIAAFGAPERNAEDLHLTSFVIGSAGGGGYDKRSASFADCLDRNGIITPISLGGRGTGAVQDYLISLGFQVFTAL</sequence>
<name>A0ABQ1X5L4_9BACT</name>
<accession>A0ABQ1X5L4</accession>
<dbReference type="RefSeq" id="WP_188559756.1">
    <property type="nucleotide sequence ID" value="NZ_BMGS01000016.1"/>
</dbReference>
<comment type="caution">
    <text evidence="1">The sequence shown here is derived from an EMBL/GenBank/DDBJ whole genome shotgun (WGS) entry which is preliminary data.</text>
</comment>
<dbReference type="EMBL" id="BMGS01000016">
    <property type="protein sequence ID" value="GGG61011.1"/>
    <property type="molecule type" value="Genomic_DNA"/>
</dbReference>
<keyword evidence="2" id="KW-1185">Reference proteome</keyword>
<dbReference type="Proteomes" id="UP000601361">
    <property type="component" value="Unassembled WGS sequence"/>
</dbReference>
<organism evidence="1 2">
    <name type="scientific">Hymenobacter glacieicola</name>
    <dbReference type="NCBI Taxonomy" id="1562124"/>
    <lineage>
        <taxon>Bacteria</taxon>
        <taxon>Pseudomonadati</taxon>
        <taxon>Bacteroidota</taxon>
        <taxon>Cytophagia</taxon>
        <taxon>Cytophagales</taxon>
        <taxon>Hymenobacteraceae</taxon>
        <taxon>Hymenobacter</taxon>
    </lineage>
</organism>
<evidence type="ECO:0000313" key="2">
    <source>
        <dbReference type="Proteomes" id="UP000601361"/>
    </source>
</evidence>
<protein>
    <submittedName>
        <fullName evidence="1">Uncharacterized protein</fullName>
    </submittedName>
</protein>